<dbReference type="EMBL" id="JAWDJW010003302">
    <property type="protein sequence ID" value="KAK3077018.1"/>
    <property type="molecule type" value="Genomic_DNA"/>
</dbReference>
<comment type="caution">
    <text evidence="1">The sequence shown here is derived from an EMBL/GenBank/DDBJ whole genome shotgun (WGS) entry which is preliminary data.</text>
</comment>
<protein>
    <submittedName>
        <fullName evidence="1">Uncharacterized protein</fullName>
    </submittedName>
</protein>
<dbReference type="Proteomes" id="UP001186974">
    <property type="component" value="Unassembled WGS sequence"/>
</dbReference>
<sequence>MSSNQFCSSKSRMTSSTAPSTAASQSTPKTKKSTPYDAAFEQGLIDSGIYPDGYTEIEPYNVDEINDRLAHSRPSLSPSSFSREAFLNFKQKNNEAGSEAQVMSTVFPIIRGNASIPSGENRLFNDSAPLNSDLAAAKRDYYNGTGPRKVDPRVREDLKPFIVPSKREHAPLLPNFFMEAKGQNGNAAVLRRQITSDAAYGARGMLEIQSYGQDNRTYDGNAYTIGSTYSDGQLKMYAMHPTEPVHPEDRPNYHITQIRAFALTDSGDKLP</sequence>
<reference evidence="1" key="1">
    <citation type="submission" date="2024-09" db="EMBL/GenBank/DDBJ databases">
        <title>Black Yeasts Isolated from many extreme environments.</title>
        <authorList>
            <person name="Coleine C."/>
            <person name="Stajich J.E."/>
            <person name="Selbmann L."/>
        </authorList>
    </citation>
    <scope>NUCLEOTIDE SEQUENCE</scope>
    <source>
        <strain evidence="1">CCFEE 5737</strain>
    </source>
</reference>
<evidence type="ECO:0000313" key="2">
    <source>
        <dbReference type="Proteomes" id="UP001186974"/>
    </source>
</evidence>
<gene>
    <name evidence="1" type="ORF">LTS18_011421</name>
</gene>
<proteinExistence type="predicted"/>
<keyword evidence="2" id="KW-1185">Reference proteome</keyword>
<organism evidence="1 2">
    <name type="scientific">Coniosporium uncinatum</name>
    <dbReference type="NCBI Taxonomy" id="93489"/>
    <lineage>
        <taxon>Eukaryota</taxon>
        <taxon>Fungi</taxon>
        <taxon>Dikarya</taxon>
        <taxon>Ascomycota</taxon>
        <taxon>Pezizomycotina</taxon>
        <taxon>Dothideomycetes</taxon>
        <taxon>Dothideomycetes incertae sedis</taxon>
        <taxon>Coniosporium</taxon>
    </lineage>
</organism>
<accession>A0ACC3DJZ1</accession>
<name>A0ACC3DJZ1_9PEZI</name>
<evidence type="ECO:0000313" key="1">
    <source>
        <dbReference type="EMBL" id="KAK3077018.1"/>
    </source>
</evidence>